<gene>
    <name evidence="1" type="ordered locus">BPSL0572</name>
</gene>
<reference evidence="1 2" key="1">
    <citation type="journal article" date="2004" name="Proc. Natl. Acad. Sci. U.S.A.">
        <title>Genomic plasticity of the causative agent of melioidosis, Burkholderia pseudomallei.</title>
        <authorList>
            <person name="Holden M.T.G."/>
            <person name="Titball R.W."/>
            <person name="Peacock S.J."/>
            <person name="Cerdeno-Tarraga A.M."/>
            <person name="Atkins T."/>
            <person name="Crossman L.C."/>
            <person name="Pitt T."/>
            <person name="Churcher C."/>
            <person name="Mungall K."/>
            <person name="Bentley S.D."/>
            <person name="Sebaihia M."/>
            <person name="Thomson N.R."/>
            <person name="Bason N."/>
            <person name="Beacham I.R."/>
            <person name="Brooks K."/>
            <person name="Brown K.A."/>
            <person name="Brown N.F."/>
            <person name="Challis G.L."/>
            <person name="Cherevach I."/>
            <person name="Chillingworth T."/>
            <person name="Cronin A."/>
            <person name="Crosset B."/>
            <person name="Davis P."/>
            <person name="DeShazer D."/>
            <person name="Feltwell T."/>
            <person name="Fraser A."/>
            <person name="Hance Z."/>
            <person name="Hauser H."/>
            <person name="Holroyd S."/>
            <person name="Jagels K."/>
            <person name="Keith K.E."/>
            <person name="Maddison M."/>
            <person name="Moule S."/>
            <person name="Price C."/>
            <person name="Quail M.A."/>
            <person name="Rabbinowitsch E."/>
            <person name="Rutherford K."/>
            <person name="Sanders M."/>
            <person name="Simmonds M."/>
            <person name="Songsivilai S."/>
            <person name="Stevens K."/>
            <person name="Tumapa S."/>
            <person name="Vesaratchavest M."/>
            <person name="Whitehead S."/>
            <person name="Yeats C."/>
            <person name="Barrell B.G."/>
            <person name="Oyston P.C.F."/>
            <person name="Parkhill J."/>
        </authorList>
    </citation>
    <scope>NUCLEOTIDE SEQUENCE [LARGE SCALE GENOMIC DNA]</scope>
    <source>
        <strain evidence="1 2">K96243</strain>
    </source>
</reference>
<dbReference type="KEGG" id="bps:BPSL0572"/>
<evidence type="ECO:0000313" key="1">
    <source>
        <dbReference type="EMBL" id="CAH34562.1"/>
    </source>
</evidence>
<accession>Q63XG7</accession>
<dbReference type="EMBL" id="BX571965">
    <property type="protein sequence ID" value="CAH34562.1"/>
    <property type="molecule type" value="Genomic_DNA"/>
</dbReference>
<organism evidence="1 2">
    <name type="scientific">Burkholderia pseudomallei (strain K96243)</name>
    <dbReference type="NCBI Taxonomy" id="272560"/>
    <lineage>
        <taxon>Bacteria</taxon>
        <taxon>Pseudomonadati</taxon>
        <taxon>Pseudomonadota</taxon>
        <taxon>Betaproteobacteria</taxon>
        <taxon>Burkholderiales</taxon>
        <taxon>Burkholderiaceae</taxon>
        <taxon>Burkholderia</taxon>
        <taxon>pseudomallei group</taxon>
    </lineage>
</organism>
<dbReference type="AlphaFoldDB" id="Q63XG7"/>
<dbReference type="eggNOG" id="COG3335">
    <property type="taxonomic scope" value="Bacteria"/>
</dbReference>
<evidence type="ECO:0000313" key="2">
    <source>
        <dbReference type="Proteomes" id="UP000000605"/>
    </source>
</evidence>
<sequence>MTVCIASSLKTYAMSIANSLSRRYSGASDFHMGQRLRVRTCDILMQSSSTEKTMSRLGIEHDHGLVYEGTDHPSHLTVPAPIISQCVLIESPSNLDDLPSGMLSDPFRWIFREDSFDPVSRVRRGRLFQPFERANRVSYFVEAHPNLLSDSRRRTEDGRVQKELNVFIHCTELLRRANRGEGLQLAIGNAQAHSLWRILQTEQTVSQDVLVTLRAESAFGVLPALNIDQAPDETRKSVSDAYERVMQVAYRDSPTSVVDQCRNLCAVVSARWLYKLTGNRAMLEEDLGDCITAVKKHFGEKEQRLIRASLETVNLLHPRGKDNERERYKLREVSKEDAELALHATGFLLRELGWGC</sequence>
<dbReference type="Proteomes" id="UP000000605">
    <property type="component" value="Chromosome 1"/>
</dbReference>
<keyword evidence="2" id="KW-1185">Reference proteome</keyword>
<protein>
    <submittedName>
        <fullName evidence="1">Uncharacterized protein</fullName>
    </submittedName>
</protein>
<name>Q63XG7_BURPS</name>
<proteinExistence type="predicted"/>